<organism evidence="1 2">
    <name type="scientific">Klebsiella phage Matisse</name>
    <dbReference type="NCBI Taxonomy" id="1675607"/>
    <lineage>
        <taxon>Viruses</taxon>
        <taxon>Duplodnaviria</taxon>
        <taxon>Heunggongvirae</taxon>
        <taxon>Uroviricota</taxon>
        <taxon>Caudoviricetes</taxon>
        <taxon>Pantevenvirales</taxon>
        <taxon>Straboviridae</taxon>
        <taxon>Slopekvirus</taxon>
        <taxon>Slopekvirus matisse</taxon>
    </lineage>
</organism>
<gene>
    <name evidence="1" type="ORF">CPT_Matisse193</name>
</gene>
<dbReference type="Gene3D" id="3.40.50.300">
    <property type="entry name" value="P-loop containing nucleotide triphosphate hydrolases"/>
    <property type="match status" value="1"/>
</dbReference>
<dbReference type="InterPro" id="IPR027417">
    <property type="entry name" value="P-loop_NTPase"/>
</dbReference>
<dbReference type="RefSeq" id="YP_009194437.1">
    <property type="nucleotide sequence ID" value="NC_028750.1"/>
</dbReference>
<dbReference type="Pfam" id="PF21448">
    <property type="entry name" value="DNMK"/>
    <property type="match status" value="1"/>
</dbReference>
<protein>
    <submittedName>
        <fullName evidence="1">DNMP kinase</fullName>
    </submittedName>
</protein>
<keyword evidence="1" id="KW-0418">Kinase</keyword>
<dbReference type="SUPFAM" id="SSF52540">
    <property type="entry name" value="P-loop containing nucleoside triphosphate hydrolases"/>
    <property type="match status" value="1"/>
</dbReference>
<reference evidence="1 2" key="1">
    <citation type="journal article" date="2015" name="Genome Announc.">
        <title>Complete Genome Sequence of Carbapenemase-Producing Klebsiella pneumoniae Myophage Matisse.</title>
        <authorList>
            <person name="Provasek V.E."/>
            <person name="Lessor L.E."/>
            <person name="Cahill J.L."/>
            <person name="Rasche E.S."/>
            <person name="Kuty Everett G.F."/>
        </authorList>
    </citation>
    <scope>NUCLEOTIDE SEQUENCE [LARGE SCALE GENOMIC DNA]</scope>
</reference>
<accession>A0A0K1LPP7</accession>
<proteinExistence type="predicted"/>
<dbReference type="GeneID" id="26613376"/>
<dbReference type="GO" id="GO:0016301">
    <property type="term" value="F:kinase activity"/>
    <property type="evidence" value="ECO:0007669"/>
    <property type="project" value="UniProtKB-KW"/>
</dbReference>
<evidence type="ECO:0000313" key="1">
    <source>
        <dbReference type="EMBL" id="AKU44497.1"/>
    </source>
</evidence>
<dbReference type="Gene3D" id="1.10.238.70">
    <property type="match status" value="1"/>
</dbReference>
<sequence>MIYVISGKKRTGKDTVAKFIQEAYNDVQCEALAFGIKRTLRIAMQRYGYDKPYIRNMIEGQYSDPDAIFYKGDREKPLVMSNEDVLNIFKIGLEILKERGYNIVYSPDDIDNLIMSNDTPWSIRRLMQVFGTDIVCKYDNTVWVRYTLERFVNKYTGDEYNHLLVTDCRQEHEYKYLKRLGAKFVFIVKDTGIVDEHSTEKGLTPQPGDSIITNEGTLKQLKSKVLDTFKF</sequence>
<evidence type="ECO:0000313" key="2">
    <source>
        <dbReference type="Proteomes" id="UP000203408"/>
    </source>
</evidence>
<dbReference type="EMBL" id="KT001918">
    <property type="protein sequence ID" value="AKU44497.1"/>
    <property type="molecule type" value="Genomic_DNA"/>
</dbReference>
<dbReference type="InterPro" id="IPR048444">
    <property type="entry name" value="DNMK"/>
</dbReference>
<name>A0A0K1LPP7_9CAUD</name>
<keyword evidence="1" id="KW-0808">Transferase</keyword>
<dbReference type="KEGG" id="vg:26613376"/>
<dbReference type="Proteomes" id="UP000203408">
    <property type="component" value="Segment"/>
</dbReference>
<keyword evidence="2" id="KW-1185">Reference proteome</keyword>
<dbReference type="InterPro" id="IPR023191">
    <property type="entry name" value="DNMP_kinase_N"/>
</dbReference>